<proteinExistence type="predicted"/>
<dbReference type="AlphaFoldDB" id="A0A2A4ST70"/>
<dbReference type="Gene3D" id="3.40.50.150">
    <property type="entry name" value="Vaccinia Virus protein VP39"/>
    <property type="match status" value="1"/>
</dbReference>
<dbReference type="SUPFAM" id="SSF53335">
    <property type="entry name" value="S-adenosyl-L-methionine-dependent methyltransferases"/>
    <property type="match status" value="1"/>
</dbReference>
<evidence type="ECO:0000313" key="3">
    <source>
        <dbReference type="Proteomes" id="UP000218113"/>
    </source>
</evidence>
<organism evidence="2 3">
    <name type="scientific">SAR324 cluster bacterium</name>
    <dbReference type="NCBI Taxonomy" id="2024889"/>
    <lineage>
        <taxon>Bacteria</taxon>
        <taxon>Deltaproteobacteria</taxon>
        <taxon>SAR324 cluster</taxon>
    </lineage>
</organism>
<evidence type="ECO:0000259" key="1">
    <source>
        <dbReference type="Pfam" id="PF13649"/>
    </source>
</evidence>
<name>A0A2A4ST70_9DELT</name>
<comment type="caution">
    <text evidence="2">The sequence shown here is derived from an EMBL/GenBank/DDBJ whole genome shotgun (WGS) entry which is preliminary data.</text>
</comment>
<evidence type="ECO:0000313" key="2">
    <source>
        <dbReference type="EMBL" id="PCI24412.1"/>
    </source>
</evidence>
<protein>
    <recommendedName>
        <fullName evidence="1">Methyltransferase domain-containing protein</fullName>
    </recommendedName>
</protein>
<sequence>MRDLSTYPMDPELLAIYDQEPFFCWLLEILQKSQNSTSENFQAKIVALEQWEYFKQSLLPKVNETGHVTDVVYWAYLRKLLIQVAALQEKTLDLGLNTSDSFHSYAELYDEIIGFPCLHEFMTGYIKFVVEKYKLDFSKASFLSIGCGTGIVEQHILRNYPIKKDQLLGIDISASMVIEANHRIPAKEMDFLALRAEDQQWDITYNGLNVLQYLPFRRLEEAIAKIGELTAKGGLFFGDFITSDHVRWYPHVMQAENVISLRQPVLVEKENYMFQQSEIINISKLDGTLRFTDEGKYLRYLPSMWKVRQLFERYFPAGVDFYDALSLECLPPDCESCPSTRYLVVARK</sequence>
<reference evidence="3" key="1">
    <citation type="submission" date="2017-08" db="EMBL/GenBank/DDBJ databases">
        <title>A dynamic microbial community with high functional redundancy inhabits the cold, oxic subseafloor aquifer.</title>
        <authorList>
            <person name="Tully B.J."/>
            <person name="Wheat C.G."/>
            <person name="Glazer B.T."/>
            <person name="Huber J.A."/>
        </authorList>
    </citation>
    <scope>NUCLEOTIDE SEQUENCE [LARGE SCALE GENOMIC DNA]</scope>
</reference>
<dbReference type="Pfam" id="PF13649">
    <property type="entry name" value="Methyltransf_25"/>
    <property type="match status" value="1"/>
</dbReference>
<accession>A0A2A4ST70</accession>
<dbReference type="Proteomes" id="UP000218113">
    <property type="component" value="Unassembled WGS sequence"/>
</dbReference>
<dbReference type="EMBL" id="NVSR01000123">
    <property type="protein sequence ID" value="PCI24412.1"/>
    <property type="molecule type" value="Genomic_DNA"/>
</dbReference>
<gene>
    <name evidence="2" type="ORF">COB67_11620</name>
</gene>
<dbReference type="InterPro" id="IPR041698">
    <property type="entry name" value="Methyltransf_25"/>
</dbReference>
<dbReference type="InterPro" id="IPR029063">
    <property type="entry name" value="SAM-dependent_MTases_sf"/>
</dbReference>
<feature type="domain" description="Methyltransferase" evidence="1">
    <location>
        <begin position="143"/>
        <end position="234"/>
    </location>
</feature>
<dbReference type="CDD" id="cd02440">
    <property type="entry name" value="AdoMet_MTases"/>
    <property type="match status" value="1"/>
</dbReference>